<comment type="caution">
    <text evidence="1">The sequence shown here is derived from an EMBL/GenBank/DDBJ whole genome shotgun (WGS) entry which is preliminary data.</text>
</comment>
<proteinExistence type="predicted"/>
<dbReference type="AlphaFoldDB" id="A0A179I331"/>
<dbReference type="Pfam" id="PF20174">
    <property type="entry name" value="DUF6540"/>
    <property type="match status" value="1"/>
</dbReference>
<sequence length="126" mass="14284">MQHRVYRSISLGAPRDHHAIFVENENGGSGTVLQATGNIQTGMTFEIKRNHRPETSLHFFRKDYLGWVAAEDLHRVEQACAGIPPPKKQFDGPRRLFPDEPLRRCQEWTREAIDALVTGGILHPTS</sequence>
<dbReference type="OrthoDB" id="4135672at2759"/>
<dbReference type="Proteomes" id="UP000243081">
    <property type="component" value="Unassembled WGS sequence"/>
</dbReference>
<dbReference type="InterPro" id="IPR046670">
    <property type="entry name" value="DUF6540"/>
</dbReference>
<dbReference type="EMBL" id="LUKN01004048">
    <property type="protein sequence ID" value="OAQ96624.1"/>
    <property type="molecule type" value="Genomic_DNA"/>
</dbReference>
<keyword evidence="2" id="KW-1185">Reference proteome</keyword>
<accession>A0A179I331</accession>
<evidence type="ECO:0000313" key="1">
    <source>
        <dbReference type="EMBL" id="OAQ96624.1"/>
    </source>
</evidence>
<protein>
    <submittedName>
        <fullName evidence="1">Uncharacterized protein</fullName>
    </submittedName>
</protein>
<name>A0A179I331_CORDF</name>
<reference evidence="1 2" key="1">
    <citation type="submission" date="2016-03" db="EMBL/GenBank/DDBJ databases">
        <title>Fine-scale spatial genetic structure of a fungal parasite of coffee scale insects.</title>
        <authorList>
            <person name="Jackson D."/>
            <person name="Zemenick K.A."/>
            <person name="Malloure B."/>
            <person name="Quandt C.A."/>
            <person name="James T.Y."/>
        </authorList>
    </citation>
    <scope>NUCLEOTIDE SEQUENCE [LARGE SCALE GENOMIC DNA]</scope>
    <source>
        <strain evidence="1 2">UM487</strain>
    </source>
</reference>
<gene>
    <name evidence="1" type="ORF">LLEC1_06930</name>
</gene>
<organism evidence="1 2">
    <name type="scientific">Cordyceps confragosa</name>
    <name type="common">Lecanicillium lecanii</name>
    <dbReference type="NCBI Taxonomy" id="2714763"/>
    <lineage>
        <taxon>Eukaryota</taxon>
        <taxon>Fungi</taxon>
        <taxon>Dikarya</taxon>
        <taxon>Ascomycota</taxon>
        <taxon>Pezizomycotina</taxon>
        <taxon>Sordariomycetes</taxon>
        <taxon>Hypocreomycetidae</taxon>
        <taxon>Hypocreales</taxon>
        <taxon>Cordycipitaceae</taxon>
        <taxon>Akanthomyces</taxon>
    </lineage>
</organism>
<evidence type="ECO:0000313" key="2">
    <source>
        <dbReference type="Proteomes" id="UP000243081"/>
    </source>
</evidence>
<dbReference type="OMA" id="FVETHEN"/>